<protein>
    <submittedName>
        <fullName evidence="1">(northern house mosquito) hypothetical protein</fullName>
    </submittedName>
</protein>
<organism evidence="1">
    <name type="scientific">Culex pipiens</name>
    <name type="common">House mosquito</name>
    <dbReference type="NCBI Taxonomy" id="7175"/>
    <lineage>
        <taxon>Eukaryota</taxon>
        <taxon>Metazoa</taxon>
        <taxon>Ecdysozoa</taxon>
        <taxon>Arthropoda</taxon>
        <taxon>Hexapoda</taxon>
        <taxon>Insecta</taxon>
        <taxon>Pterygota</taxon>
        <taxon>Neoptera</taxon>
        <taxon>Endopterygota</taxon>
        <taxon>Diptera</taxon>
        <taxon>Nematocera</taxon>
        <taxon>Culicoidea</taxon>
        <taxon>Culicidae</taxon>
        <taxon>Culicinae</taxon>
        <taxon>Culicini</taxon>
        <taxon>Culex</taxon>
        <taxon>Culex</taxon>
    </lineage>
</organism>
<sequence length="101" mass="10821">MPVQVLRFQGLPMGPESSLGKSCCVIGHFLPIQTVPSHTERLLPKVDALLDNVVLIVVLASHVRSADSPPGVTARNQVSSGWVVHGFDGFFVSFVGNTLIK</sequence>
<accession>A0A8D8A535</accession>
<dbReference type="AlphaFoldDB" id="A0A8D8A535"/>
<reference evidence="1" key="1">
    <citation type="submission" date="2021-05" db="EMBL/GenBank/DDBJ databases">
        <authorList>
            <person name="Alioto T."/>
            <person name="Alioto T."/>
            <person name="Gomez Garrido J."/>
        </authorList>
    </citation>
    <scope>NUCLEOTIDE SEQUENCE</scope>
</reference>
<dbReference type="EMBL" id="HBUE01016426">
    <property type="protein sequence ID" value="CAG6450511.1"/>
    <property type="molecule type" value="Transcribed_RNA"/>
</dbReference>
<dbReference type="EMBL" id="HBUE01016427">
    <property type="protein sequence ID" value="CAG6450512.1"/>
    <property type="molecule type" value="Transcribed_RNA"/>
</dbReference>
<evidence type="ECO:0000313" key="1">
    <source>
        <dbReference type="EMBL" id="CAG6450511.1"/>
    </source>
</evidence>
<name>A0A8D8A535_CULPI</name>
<proteinExistence type="predicted"/>